<evidence type="ECO:0000256" key="2">
    <source>
        <dbReference type="ARBA" id="ARBA00022737"/>
    </source>
</evidence>
<feature type="compositionally biased region" description="Polar residues" evidence="8">
    <location>
        <begin position="654"/>
        <end position="668"/>
    </location>
</feature>
<dbReference type="CDD" id="cd14954">
    <property type="entry name" value="NHL_TRIM71_like"/>
    <property type="match status" value="1"/>
</dbReference>
<dbReference type="FunFam" id="2.120.10.30:FF:000037">
    <property type="entry name" value="Uncharacterized protein, isoform E"/>
    <property type="match status" value="1"/>
</dbReference>
<proteinExistence type="predicted"/>
<dbReference type="SUPFAM" id="SSF101898">
    <property type="entry name" value="NHL repeat"/>
    <property type="match status" value="1"/>
</dbReference>
<dbReference type="Gene3D" id="2.120.10.30">
    <property type="entry name" value="TolB, C-terminal domain"/>
    <property type="match status" value="4"/>
</dbReference>
<organism evidence="10">
    <name type="scientific">Timema poppense</name>
    <name type="common">Walking stick</name>
    <dbReference type="NCBI Taxonomy" id="170557"/>
    <lineage>
        <taxon>Eukaryota</taxon>
        <taxon>Metazoa</taxon>
        <taxon>Ecdysozoa</taxon>
        <taxon>Arthropoda</taxon>
        <taxon>Hexapoda</taxon>
        <taxon>Insecta</taxon>
        <taxon>Pterygota</taxon>
        <taxon>Neoptera</taxon>
        <taxon>Polyneoptera</taxon>
        <taxon>Phasmatodea</taxon>
        <taxon>Timematodea</taxon>
        <taxon>Timematoidea</taxon>
        <taxon>Timematidae</taxon>
        <taxon>Timema</taxon>
    </lineage>
</organism>
<feature type="domain" description="B box-type" evidence="9">
    <location>
        <begin position="53"/>
        <end position="96"/>
    </location>
</feature>
<dbReference type="EMBL" id="OD008790">
    <property type="protein sequence ID" value="CAD7415139.1"/>
    <property type="molecule type" value="Genomic_DNA"/>
</dbReference>
<dbReference type="GO" id="GO:0000209">
    <property type="term" value="P:protein polyubiquitination"/>
    <property type="evidence" value="ECO:0007669"/>
    <property type="project" value="TreeGrafter"/>
</dbReference>
<dbReference type="PROSITE" id="PS51125">
    <property type="entry name" value="NHL"/>
    <property type="match status" value="5"/>
</dbReference>
<dbReference type="FunFam" id="2.120.10.30:FF:000013">
    <property type="entry name" value="E3 ubiquitin-protein ligase TRIM71"/>
    <property type="match status" value="1"/>
</dbReference>
<dbReference type="PANTHER" id="PTHR24104">
    <property type="entry name" value="E3 UBIQUITIN-PROTEIN LIGASE NHLRC1-RELATED"/>
    <property type="match status" value="1"/>
</dbReference>
<dbReference type="InterPro" id="IPR011042">
    <property type="entry name" value="6-blade_b-propeller_TolB-like"/>
</dbReference>
<dbReference type="GO" id="GO:0061630">
    <property type="term" value="F:ubiquitin protein ligase activity"/>
    <property type="evidence" value="ECO:0007669"/>
    <property type="project" value="TreeGrafter"/>
</dbReference>
<feature type="compositionally biased region" description="Low complexity" evidence="8">
    <location>
        <begin position="861"/>
        <end position="870"/>
    </location>
</feature>
<feature type="region of interest" description="Disordered" evidence="8">
    <location>
        <begin position="1019"/>
        <end position="1039"/>
    </location>
</feature>
<feature type="region of interest" description="Disordered" evidence="8">
    <location>
        <begin position="262"/>
        <end position="970"/>
    </location>
</feature>
<keyword evidence="7" id="KW-0175">Coiled coil</keyword>
<dbReference type="InterPro" id="IPR001258">
    <property type="entry name" value="NHL_repeat"/>
</dbReference>
<feature type="compositionally biased region" description="Polar residues" evidence="8">
    <location>
        <begin position="930"/>
        <end position="939"/>
    </location>
</feature>
<keyword evidence="4" id="KW-0862">Zinc</keyword>
<name>A0A7R9DI47_TIMPO</name>
<dbReference type="PANTHER" id="PTHR24104:SF47">
    <property type="entry name" value="E3 UBIQUITIN-PROTEIN LIGASE NHLRC1"/>
    <property type="match status" value="1"/>
</dbReference>
<accession>A0A7R9DI47</accession>
<feature type="repeat" description="NHL" evidence="6">
    <location>
        <begin position="1327"/>
        <end position="1370"/>
    </location>
</feature>
<feature type="compositionally biased region" description="Basic residues" evidence="8">
    <location>
        <begin position="888"/>
        <end position="897"/>
    </location>
</feature>
<dbReference type="PROSITE" id="PS50119">
    <property type="entry name" value="ZF_BBOX"/>
    <property type="match status" value="1"/>
</dbReference>
<feature type="compositionally biased region" description="Basic and acidic residues" evidence="8">
    <location>
        <begin position="403"/>
        <end position="418"/>
    </location>
</feature>
<evidence type="ECO:0000259" key="9">
    <source>
        <dbReference type="PROSITE" id="PS50119"/>
    </source>
</evidence>
<feature type="repeat" description="NHL" evidence="6">
    <location>
        <begin position="1377"/>
        <end position="1414"/>
    </location>
</feature>
<feature type="compositionally biased region" description="Low complexity" evidence="8">
    <location>
        <begin position="574"/>
        <end position="595"/>
    </location>
</feature>
<feature type="repeat" description="NHL" evidence="6">
    <location>
        <begin position="1069"/>
        <end position="1112"/>
    </location>
</feature>
<feature type="compositionally biased region" description="Low complexity" evidence="8">
    <location>
        <begin position="604"/>
        <end position="618"/>
    </location>
</feature>
<keyword evidence="2" id="KW-0677">Repeat</keyword>
<reference evidence="10" key="1">
    <citation type="submission" date="2020-11" db="EMBL/GenBank/DDBJ databases">
        <authorList>
            <person name="Tran Van P."/>
        </authorList>
    </citation>
    <scope>NUCLEOTIDE SEQUENCE</scope>
</reference>
<keyword evidence="3 5" id="KW-0863">Zinc-finger</keyword>
<feature type="compositionally biased region" description="Low complexity" evidence="8">
    <location>
        <begin position="913"/>
        <end position="923"/>
    </location>
</feature>
<feature type="compositionally biased region" description="Basic and acidic residues" evidence="8">
    <location>
        <begin position="437"/>
        <end position="452"/>
    </location>
</feature>
<dbReference type="Pfam" id="PF01436">
    <property type="entry name" value="NHL"/>
    <property type="match status" value="5"/>
</dbReference>
<dbReference type="GO" id="GO:0008270">
    <property type="term" value="F:zinc ion binding"/>
    <property type="evidence" value="ECO:0007669"/>
    <property type="project" value="UniProtKB-KW"/>
</dbReference>
<evidence type="ECO:0000256" key="3">
    <source>
        <dbReference type="ARBA" id="ARBA00022771"/>
    </source>
</evidence>
<sequence>MLIVFQVKCPECRAEHRIPYQGVQGYPTNVTLQRFLELHIEITGELPDPTSGQIMERCNVCSEKSYCSLCVHCEKKICEECKGAHMDILRREIARINNQVRRAIHRLQDALTLVEKNATCLQINCSSVSEEVDEIYRRLSKALKDRTEFLTGELDRYLTTEKRNLLTLKDNLELEISNIQSNCDLADKHMTESVDWDDCELMDAKEIFLKTVEFIRNFEYENVDYNRRVKFAMSHDPNQLVLHLAGYGELIINMPHLTGSGPGSLVGSSSSNALLQPPGGPGLMRSKSDHRLATQFRQQEERGYGEDRDQPSGRVSPLGGRKFGERYPAPRGGNEKYDSSRYGRSGGGSDYGSEFESPYDNDNRSTARSRYRARLARNQPGGENADSDNDTQGNRSVRFSGEPPHKEREKVLDTEDATKGPLSGIFRLYDSPRVMKRLQESELRIKKKDKEPPPQPVQPQVKATQPTKKPLAQRQNAPSSSSTAPETVPETRPVSERVAALKQHRSLVGTGGGDASSEEGSQPSSPTTGRAPSSELSSPTRKNPVPEVASSDAESDDGSSVTSLQQTVRKTPVSRTGSGSTSRRSSASSDATTASQAHKKTTRSASSDSSTSSESSSSAVKNTGAAFSTEELKQKYSSRGGSGGSPAESVVASGANSPKNRKSSISSDTAKKEVAPVTPKFQSRFLPNKSVTPVVEPPKKEDDEEEESETSSDSEETDSEDESDEESKKTKPDTPVVKNKPVDKTDIGPLLARSANARDTSETQRKGSRDETGTSGGYVAKRYGAADNPTSSYRSPYGAKEEPTTTTTAGSRYRTRNQQEDESPSRYGSGGYTSRFLNKSKSSAAVSPDEDPPEPKKYTPSSSASVAAVDDSNKYSSGRSRYAALKDRRSRLNRSRSSHNLGGPDDMDESEEPTSPTSSMPSSYLASRYAPSTTAGSDLSRSRSTHAMKPRETSPDRSGGSGTTEKDGAALSSWARYLKNKYGTKAGGKDGKDSVGASSAASSTAARRLSLGLPLRHNSASIESSDDDQKNPGGSPTSLTAATAVAAGFAVAAAGSSPRSQYLQKRRQQFKIGSRGSEPGCFTWPRGIAVGPDNLVVVADSSNHRVQVFDANGIFVKEFGAYGNGEGEFDCLAGVLDPAGRFLRSFGSQGTSDGRFNYPWGITTDALGFIYVCDKENHRVQVRRLVIFRRSPRQIADGVPTVELEEVNPHLRGGRVENHLGKTSPVYPTEIRTSISPSSAVDLDTTSASANYATEAGDYPIGLKGNRVVFQVFQSDGTFVGKFGSCGSKAGQLEHPHYIAVSNTNRVIVSDSNNHRVQIFDVNGRVLTAFGTEGSEEGQFKFPRGVAVDDQGYIIVADSGNNRIQIFHPDGTFLKAFGGWGSGDGEFKGLEGIAVMSNGNILVCDRENHRIQVF</sequence>
<dbReference type="GO" id="GO:0043161">
    <property type="term" value="P:proteasome-mediated ubiquitin-dependent protein catabolic process"/>
    <property type="evidence" value="ECO:0007669"/>
    <property type="project" value="TreeGrafter"/>
</dbReference>
<evidence type="ECO:0000256" key="7">
    <source>
        <dbReference type="SAM" id="Coils"/>
    </source>
</evidence>
<evidence type="ECO:0000256" key="6">
    <source>
        <dbReference type="PROSITE-ProRule" id="PRU00504"/>
    </source>
</evidence>
<evidence type="ECO:0000256" key="5">
    <source>
        <dbReference type="PROSITE-ProRule" id="PRU00024"/>
    </source>
</evidence>
<feature type="compositionally biased region" description="Basic and acidic residues" evidence="8">
    <location>
        <begin position="286"/>
        <end position="311"/>
    </location>
</feature>
<feature type="compositionally biased region" description="Basic and acidic residues" evidence="8">
    <location>
        <begin position="759"/>
        <end position="772"/>
    </location>
</feature>
<evidence type="ECO:0000256" key="8">
    <source>
        <dbReference type="SAM" id="MobiDB-lite"/>
    </source>
</evidence>
<feature type="repeat" description="NHL" evidence="6">
    <location>
        <begin position="1280"/>
        <end position="1323"/>
    </location>
</feature>
<feature type="repeat" description="NHL" evidence="6">
    <location>
        <begin position="1143"/>
        <end position="1182"/>
    </location>
</feature>
<feature type="coiled-coil region" evidence="7">
    <location>
        <begin position="86"/>
        <end position="117"/>
    </location>
</feature>
<feature type="compositionally biased region" description="Polar residues" evidence="8">
    <location>
        <begin position="518"/>
        <end position="541"/>
    </location>
</feature>
<dbReference type="InterPro" id="IPR050952">
    <property type="entry name" value="TRIM-NHL_E3_ligases"/>
</dbReference>
<evidence type="ECO:0000256" key="4">
    <source>
        <dbReference type="ARBA" id="ARBA00022833"/>
    </source>
</evidence>
<protein>
    <recommendedName>
        <fullName evidence="9">B box-type domain-containing protein</fullName>
    </recommendedName>
</protein>
<feature type="compositionally biased region" description="Polar residues" evidence="8">
    <location>
        <begin position="835"/>
        <end position="845"/>
    </location>
</feature>
<feature type="compositionally biased region" description="Polar residues" evidence="8">
    <location>
        <begin position="463"/>
        <end position="485"/>
    </location>
</feature>
<feature type="compositionally biased region" description="Low complexity" evidence="8">
    <location>
        <begin position="262"/>
        <end position="275"/>
    </location>
</feature>
<evidence type="ECO:0000256" key="1">
    <source>
        <dbReference type="ARBA" id="ARBA00022723"/>
    </source>
</evidence>
<keyword evidence="1" id="KW-0479">Metal-binding</keyword>
<feature type="compositionally biased region" description="Acidic residues" evidence="8">
    <location>
        <begin position="702"/>
        <end position="725"/>
    </location>
</feature>
<evidence type="ECO:0000313" key="10">
    <source>
        <dbReference type="EMBL" id="CAD7415139.1"/>
    </source>
</evidence>
<gene>
    <name evidence="10" type="ORF">TPSB3V08_LOCUS10140</name>
</gene>
<dbReference type="InterPro" id="IPR000315">
    <property type="entry name" value="Znf_B-box"/>
</dbReference>